<dbReference type="InterPro" id="IPR032260">
    <property type="entry name" value="DUF5060"/>
</dbReference>
<evidence type="ECO:0000259" key="3">
    <source>
        <dbReference type="Pfam" id="PF18310"/>
    </source>
</evidence>
<evidence type="ECO:0000259" key="1">
    <source>
        <dbReference type="Pfam" id="PF13204"/>
    </source>
</evidence>
<dbReference type="InterPro" id="IPR013783">
    <property type="entry name" value="Ig-like_fold"/>
</dbReference>
<name>A0A7X1FNT3_9SPHN</name>
<comment type="caution">
    <text evidence="4">The sequence shown here is derived from an EMBL/GenBank/DDBJ whole genome shotgun (WGS) entry which is preliminary data.</text>
</comment>
<dbReference type="Gene3D" id="3.20.20.80">
    <property type="entry name" value="Glycosidases"/>
    <property type="match status" value="1"/>
</dbReference>
<dbReference type="InterPro" id="IPR017853">
    <property type="entry name" value="GH"/>
</dbReference>
<keyword evidence="5" id="KW-1185">Reference proteome</keyword>
<proteinExistence type="predicted"/>
<dbReference type="PANTHER" id="PTHR37836:SF2">
    <property type="entry name" value="DUF4038 DOMAIN-CONTAINING PROTEIN"/>
    <property type="match status" value="1"/>
</dbReference>
<organism evidence="4 5">
    <name type="scientific">Novosphingobium flavum</name>
    <dbReference type="NCBI Taxonomy" id="1778672"/>
    <lineage>
        <taxon>Bacteria</taxon>
        <taxon>Pseudomonadati</taxon>
        <taxon>Pseudomonadota</taxon>
        <taxon>Alphaproteobacteria</taxon>
        <taxon>Sphingomonadales</taxon>
        <taxon>Sphingomonadaceae</taxon>
        <taxon>Novosphingobium</taxon>
    </lineage>
</organism>
<gene>
    <name evidence="4" type="ORF">H7F51_01695</name>
</gene>
<dbReference type="Pfam" id="PF16586">
    <property type="entry name" value="DUF5060"/>
    <property type="match status" value="1"/>
</dbReference>
<feature type="domain" description="DUF5605" evidence="3">
    <location>
        <begin position="435"/>
        <end position="523"/>
    </location>
</feature>
<feature type="domain" description="Apiosidase-like catalytic" evidence="1">
    <location>
        <begin position="128"/>
        <end position="384"/>
    </location>
</feature>
<dbReference type="InterPro" id="IPR025277">
    <property type="entry name" value="Apiosidase-like_cat_dom"/>
</dbReference>
<reference evidence="4 5" key="1">
    <citation type="submission" date="2020-08" db="EMBL/GenBank/DDBJ databases">
        <title>The genome sequence of type strain Novosphingobium flavum NBRC 111647.</title>
        <authorList>
            <person name="Liu Y."/>
        </authorList>
    </citation>
    <scope>NUCLEOTIDE SEQUENCE [LARGE SCALE GENOMIC DNA]</scope>
    <source>
        <strain evidence="4 5">NBRC 111647</strain>
    </source>
</reference>
<accession>A0A7X1FNT3</accession>
<evidence type="ECO:0000259" key="2">
    <source>
        <dbReference type="Pfam" id="PF16586"/>
    </source>
</evidence>
<dbReference type="InterPro" id="IPR041239">
    <property type="entry name" value="DUF5605"/>
</dbReference>
<sequence length="531" mass="59736">MVFSRRGMIKGTLATGAVIAAPRGAAAGVPAPVERWGLHEVTLTGPANGNPFIDVDLAAMFSNGRISVAIPGFHDGEGTYRIRFSPPQTGRWTWTTTSNAKALDGRTGAFDCVAPRAGNRGPVEITPDGYHFRHADGTPFKPVGTTAYSWALQSDQRCAETLKTLAASPFNKIRMCVFPNVASVATHPFARTGSGPKDWDPGRFDPAYFRRFEDRIRKLCELGIQADVILFHPYDKARGYSDMARPDDERYLRYVAARFGAFRNVWWAMANEYDNVESKSVADWDHLFGVLVAADPHRRLRSIHQIDTYYDHRKPWITHASIQHGAVALDDGRVHPHRNFAQKAVIFDEVIYEGNSSKRWANLSGEELVERHWWGALGGCYVGHGEVITNDDNADESWLGQGGRLRGTSPPRLAFLRQLLESVPGPGIDPIQQFWDYHLGGREFTWYLRYFGRQRPIEWPVVLPIRATDPHDAYCVDVIDTWNMTIERLPGVFQMSQLNTYDSHDPARPTISLPGKPYMAVRIEKMGKPFR</sequence>
<dbReference type="Proteomes" id="UP000566813">
    <property type="component" value="Unassembled WGS sequence"/>
</dbReference>
<evidence type="ECO:0000313" key="5">
    <source>
        <dbReference type="Proteomes" id="UP000566813"/>
    </source>
</evidence>
<dbReference type="PANTHER" id="PTHR37836">
    <property type="entry name" value="LMO1036 PROTEIN"/>
    <property type="match status" value="1"/>
</dbReference>
<dbReference type="Gene3D" id="2.60.40.3950">
    <property type="match status" value="1"/>
</dbReference>
<dbReference type="EMBL" id="JACLAW010000001">
    <property type="protein sequence ID" value="MBC2664225.1"/>
    <property type="molecule type" value="Genomic_DNA"/>
</dbReference>
<protein>
    <submittedName>
        <fullName evidence="4">DUF5605 domain-containing protein</fullName>
    </submittedName>
</protein>
<dbReference type="AlphaFoldDB" id="A0A7X1FNT3"/>
<feature type="domain" description="DUF5060" evidence="2">
    <location>
        <begin position="33"/>
        <end position="99"/>
    </location>
</feature>
<dbReference type="Pfam" id="PF13204">
    <property type="entry name" value="Apiosidase"/>
    <property type="match status" value="1"/>
</dbReference>
<dbReference type="PROSITE" id="PS51318">
    <property type="entry name" value="TAT"/>
    <property type="match status" value="1"/>
</dbReference>
<dbReference type="Gene3D" id="2.60.40.10">
    <property type="entry name" value="Immunoglobulins"/>
    <property type="match status" value="1"/>
</dbReference>
<dbReference type="InterPro" id="IPR006311">
    <property type="entry name" value="TAT_signal"/>
</dbReference>
<evidence type="ECO:0000313" key="4">
    <source>
        <dbReference type="EMBL" id="MBC2664225.1"/>
    </source>
</evidence>
<dbReference type="SUPFAM" id="SSF51445">
    <property type="entry name" value="(Trans)glycosidases"/>
    <property type="match status" value="1"/>
</dbReference>
<dbReference type="Pfam" id="PF18310">
    <property type="entry name" value="DUF5605"/>
    <property type="match status" value="1"/>
</dbReference>